<feature type="transmembrane region" description="Helical" evidence="8">
    <location>
        <begin position="50"/>
        <end position="70"/>
    </location>
</feature>
<keyword evidence="6 8" id="KW-1133">Transmembrane helix</keyword>
<dbReference type="PANTHER" id="PTHR30047:SF7">
    <property type="entry name" value="HIGH-AFFINITY CHOLINE TRANSPORT PROTEIN"/>
    <property type="match status" value="1"/>
</dbReference>
<feature type="transmembrane region" description="Helical" evidence="8">
    <location>
        <begin position="309"/>
        <end position="327"/>
    </location>
</feature>
<gene>
    <name evidence="9" type="ORF">RO21_01870</name>
</gene>
<feature type="transmembrane region" description="Helical" evidence="8">
    <location>
        <begin position="463"/>
        <end position="483"/>
    </location>
</feature>
<feature type="transmembrane region" description="Helical" evidence="8">
    <location>
        <begin position="135"/>
        <end position="158"/>
    </location>
</feature>
<keyword evidence="5 8" id="KW-0812">Transmembrane</keyword>
<comment type="subcellular location">
    <subcellularLocation>
        <location evidence="1">Cell membrane</location>
        <topology evidence="1">Multi-pass membrane protein</topology>
    </subcellularLocation>
</comment>
<feature type="transmembrane region" description="Helical" evidence="8">
    <location>
        <begin position="339"/>
        <end position="364"/>
    </location>
</feature>
<dbReference type="RefSeq" id="WP_047976103.1">
    <property type="nucleotide sequence ID" value="NZ_JWIZ01000009.1"/>
</dbReference>
<evidence type="ECO:0000256" key="7">
    <source>
        <dbReference type="ARBA" id="ARBA00023136"/>
    </source>
</evidence>
<evidence type="ECO:0000256" key="4">
    <source>
        <dbReference type="ARBA" id="ARBA00022475"/>
    </source>
</evidence>
<keyword evidence="3" id="KW-0813">Transport</keyword>
<reference evidence="9 10" key="1">
    <citation type="submission" date="2014-12" db="EMBL/GenBank/DDBJ databases">
        <title>Reclassification of Actinobacillus muris as Muribacter muris.</title>
        <authorList>
            <person name="Christensen H."/>
            <person name="Nicklas W."/>
            <person name="Bisgaard M."/>
        </authorList>
    </citation>
    <scope>NUCLEOTIDE SEQUENCE [LARGE SCALE GENOMIC DNA]</scope>
    <source>
        <strain evidence="9 10">Ackerman80-443D</strain>
    </source>
</reference>
<evidence type="ECO:0000256" key="6">
    <source>
        <dbReference type="ARBA" id="ARBA00022989"/>
    </source>
</evidence>
<name>A0A0J5P764_9PAST</name>
<keyword evidence="4" id="KW-1003">Cell membrane</keyword>
<feature type="transmembrane region" description="Helical" evidence="8">
    <location>
        <begin position="437"/>
        <end position="457"/>
    </location>
</feature>
<feature type="transmembrane region" description="Helical" evidence="8">
    <location>
        <begin position="219"/>
        <end position="238"/>
    </location>
</feature>
<evidence type="ECO:0000256" key="8">
    <source>
        <dbReference type="SAM" id="Phobius"/>
    </source>
</evidence>
<evidence type="ECO:0000313" key="10">
    <source>
        <dbReference type="Proteomes" id="UP000036270"/>
    </source>
</evidence>
<evidence type="ECO:0000256" key="1">
    <source>
        <dbReference type="ARBA" id="ARBA00004651"/>
    </source>
</evidence>
<dbReference type="NCBIfam" id="TIGR00842">
    <property type="entry name" value="bcct"/>
    <property type="match status" value="1"/>
</dbReference>
<dbReference type="EMBL" id="JWIZ01000009">
    <property type="protein sequence ID" value="KMK52233.1"/>
    <property type="molecule type" value="Genomic_DNA"/>
</dbReference>
<organism evidence="9 10">
    <name type="scientific">Muribacter muris</name>
    <dbReference type="NCBI Taxonomy" id="67855"/>
    <lineage>
        <taxon>Bacteria</taxon>
        <taxon>Pseudomonadati</taxon>
        <taxon>Pseudomonadota</taxon>
        <taxon>Gammaproteobacteria</taxon>
        <taxon>Pasteurellales</taxon>
        <taxon>Pasteurellaceae</taxon>
        <taxon>Muribacter</taxon>
    </lineage>
</organism>
<dbReference type="GO" id="GO:0005886">
    <property type="term" value="C:plasma membrane"/>
    <property type="evidence" value="ECO:0007669"/>
    <property type="project" value="UniProtKB-SubCell"/>
</dbReference>
<evidence type="ECO:0000256" key="5">
    <source>
        <dbReference type="ARBA" id="ARBA00022692"/>
    </source>
</evidence>
<sequence length="629" mass="71708">MRVPFATTFNKPVVLISLLFCSAIIGVVLLDRETAITLILAAKEQIFHHFGWVYILTSAFFIFFLGFLVLSRYGDTKLGDDESEPELSLTSWFALLFTAGMGIGIIFLGVAEPLSHALFPLSQQSIEQKAVFQSIFHWSINAWAIYGLIALAIAYFGFRYKLPLSLRSCFYPLLKQRINGKLGDVIDILGLCATIFGLITTLAYSAIRLNAALSEEFSVTIQLIIGAVFLIAIIISTQKITKGLRIISELSLALSLCLMLFVLLAGPTAHLLASFTENIGYYLSSLVSASFKTYIYEQQHQQWFNQWTILYWAWWFSWAPAFGLFIARISKGRTVREFILGVLIVPSLFFILWFSIFGNGAIWVNTYFADGQLAEMIDQSGKLLFAFLDYLPFASILNLATLSLILVLFMTTIDFGVYILNHISSRDKSQLSPRWQIIFWGGLMSITTFILFQSGGIEALQGTMLIFSLPFALLMLMMAVSLLKGLRLDYHYHHNTYHTQSWSEKDWRMQLENLLTPYQQQDILTYLKRTAQIAMRELRQELIGIYELSSHLETDFDADIPKITLWIENQENQPFHYTLIMEKSAQNEYKLTVYTNDKSYAIQPLTKDELIADILQQYETYYTAKLAVA</sequence>
<dbReference type="PATRIC" id="fig|67855.3.peg.2481"/>
<evidence type="ECO:0000256" key="2">
    <source>
        <dbReference type="ARBA" id="ARBA00005658"/>
    </source>
</evidence>
<dbReference type="STRING" id="67855.RO21_01870"/>
<dbReference type="Pfam" id="PF02028">
    <property type="entry name" value="BCCT"/>
    <property type="match status" value="1"/>
</dbReference>
<feature type="transmembrane region" description="Helical" evidence="8">
    <location>
        <begin position="185"/>
        <end position="207"/>
    </location>
</feature>
<dbReference type="GO" id="GO:0022857">
    <property type="term" value="F:transmembrane transporter activity"/>
    <property type="evidence" value="ECO:0007669"/>
    <property type="project" value="InterPro"/>
</dbReference>
<feature type="transmembrane region" description="Helical" evidence="8">
    <location>
        <begin position="91"/>
        <end position="111"/>
    </location>
</feature>
<proteinExistence type="inferred from homology"/>
<keyword evidence="10" id="KW-1185">Reference proteome</keyword>
<keyword evidence="7 8" id="KW-0472">Membrane</keyword>
<dbReference type="InterPro" id="IPR000060">
    <property type="entry name" value="BCCT_transptr"/>
</dbReference>
<feature type="transmembrane region" description="Helical" evidence="8">
    <location>
        <begin position="250"/>
        <end position="273"/>
    </location>
</feature>
<dbReference type="PANTHER" id="PTHR30047">
    <property type="entry name" value="HIGH-AFFINITY CHOLINE TRANSPORT PROTEIN-RELATED"/>
    <property type="match status" value="1"/>
</dbReference>
<evidence type="ECO:0000313" key="9">
    <source>
        <dbReference type="EMBL" id="KMK52233.1"/>
    </source>
</evidence>
<accession>A0A0J5P764</accession>
<comment type="similarity">
    <text evidence="2">Belongs to the BCCT transporter (TC 2.A.15) family.</text>
</comment>
<dbReference type="AlphaFoldDB" id="A0A0J5P764"/>
<dbReference type="Proteomes" id="UP000036270">
    <property type="component" value="Unassembled WGS sequence"/>
</dbReference>
<feature type="transmembrane region" description="Helical" evidence="8">
    <location>
        <begin position="384"/>
        <end position="417"/>
    </location>
</feature>
<comment type="caution">
    <text evidence="9">The sequence shown here is derived from an EMBL/GenBank/DDBJ whole genome shotgun (WGS) entry which is preliminary data.</text>
</comment>
<protein>
    <submittedName>
        <fullName evidence="9">Choline transporter</fullName>
    </submittedName>
</protein>
<feature type="transmembrane region" description="Helical" evidence="8">
    <location>
        <begin position="12"/>
        <end position="30"/>
    </location>
</feature>
<evidence type="ECO:0000256" key="3">
    <source>
        <dbReference type="ARBA" id="ARBA00022448"/>
    </source>
</evidence>